<dbReference type="EMBL" id="KK119714">
    <property type="protein sequence ID" value="KFM76492.1"/>
    <property type="molecule type" value="Genomic_DNA"/>
</dbReference>
<gene>
    <name evidence="1" type="ORF">X975_20568</name>
</gene>
<name>A0A087UGK3_STEMI</name>
<protein>
    <submittedName>
        <fullName evidence="1">Uncharacterized protein</fullName>
    </submittedName>
</protein>
<evidence type="ECO:0000313" key="1">
    <source>
        <dbReference type="EMBL" id="KFM76492.1"/>
    </source>
</evidence>
<organism evidence="1 2">
    <name type="scientific">Stegodyphus mimosarum</name>
    <name type="common">African social velvet spider</name>
    <dbReference type="NCBI Taxonomy" id="407821"/>
    <lineage>
        <taxon>Eukaryota</taxon>
        <taxon>Metazoa</taxon>
        <taxon>Ecdysozoa</taxon>
        <taxon>Arthropoda</taxon>
        <taxon>Chelicerata</taxon>
        <taxon>Arachnida</taxon>
        <taxon>Araneae</taxon>
        <taxon>Araneomorphae</taxon>
        <taxon>Entelegynae</taxon>
        <taxon>Eresoidea</taxon>
        <taxon>Eresidae</taxon>
        <taxon>Stegodyphus</taxon>
    </lineage>
</organism>
<sequence>MRKCLINQIELVTKRRILFWKVQIFSFRFWVQCSELPLWLISANGQVEQKTGIWVEKSEVKAKTPYKADDELK</sequence>
<feature type="non-terminal residue" evidence="1">
    <location>
        <position position="73"/>
    </location>
</feature>
<accession>A0A087UGK3</accession>
<reference evidence="1 2" key="1">
    <citation type="submission" date="2013-11" db="EMBL/GenBank/DDBJ databases">
        <title>Genome sequencing of Stegodyphus mimosarum.</title>
        <authorList>
            <person name="Bechsgaard J."/>
        </authorList>
    </citation>
    <scope>NUCLEOTIDE SEQUENCE [LARGE SCALE GENOMIC DNA]</scope>
</reference>
<dbReference type="AlphaFoldDB" id="A0A087UGK3"/>
<evidence type="ECO:0000313" key="2">
    <source>
        <dbReference type="Proteomes" id="UP000054359"/>
    </source>
</evidence>
<keyword evidence="2" id="KW-1185">Reference proteome</keyword>
<dbReference type="Proteomes" id="UP000054359">
    <property type="component" value="Unassembled WGS sequence"/>
</dbReference>
<proteinExistence type="predicted"/>